<evidence type="ECO:0000313" key="1">
    <source>
        <dbReference type="EMBL" id="RXK41592.1"/>
    </source>
</evidence>
<gene>
    <name evidence="1" type="ORF">M231_01091</name>
</gene>
<proteinExistence type="predicted"/>
<dbReference type="Proteomes" id="UP000289152">
    <property type="component" value="Unassembled WGS sequence"/>
</dbReference>
<reference evidence="1 2" key="1">
    <citation type="submission" date="2016-06" db="EMBL/GenBank/DDBJ databases">
        <title>Evolution of pathogenesis and genome organization in the Tremellales.</title>
        <authorList>
            <person name="Cuomo C."/>
            <person name="Litvintseva A."/>
            <person name="Heitman J."/>
            <person name="Chen Y."/>
            <person name="Sun S."/>
            <person name="Springer D."/>
            <person name="Dromer F."/>
            <person name="Young S."/>
            <person name="Zeng Q."/>
            <person name="Chapman S."/>
            <person name="Gujja S."/>
            <person name="Saif S."/>
            <person name="Birren B."/>
        </authorList>
    </citation>
    <scope>NUCLEOTIDE SEQUENCE [LARGE SCALE GENOMIC DNA]</scope>
    <source>
        <strain evidence="1 2">ATCC 28783</strain>
    </source>
</reference>
<dbReference type="AlphaFoldDB" id="A0A4Q1BUD7"/>
<dbReference type="InParanoid" id="A0A4Q1BUD7"/>
<accession>A0A4Q1BUD7</accession>
<dbReference type="EMBL" id="SDIL01000007">
    <property type="protein sequence ID" value="RXK41592.1"/>
    <property type="molecule type" value="Genomic_DNA"/>
</dbReference>
<sequence>MYPPQQQETEAVQPTATKMMNITPVQTEPAKEEKASWWPLRLRGGLGPCCACLDGINLPDHAVYVAVLSKRFVAADLRSCCQFGTKFKESVLDRENAHPESKGITLLYRTINYAVWWLTDDAILYLQLSSTDLITVSLQV</sequence>
<organism evidence="1 2">
    <name type="scientific">Tremella mesenterica</name>
    <name type="common">Jelly fungus</name>
    <dbReference type="NCBI Taxonomy" id="5217"/>
    <lineage>
        <taxon>Eukaryota</taxon>
        <taxon>Fungi</taxon>
        <taxon>Dikarya</taxon>
        <taxon>Basidiomycota</taxon>
        <taxon>Agaricomycotina</taxon>
        <taxon>Tremellomycetes</taxon>
        <taxon>Tremellales</taxon>
        <taxon>Tremellaceae</taxon>
        <taxon>Tremella</taxon>
    </lineage>
</organism>
<protein>
    <submittedName>
        <fullName evidence="1">Uncharacterized protein</fullName>
    </submittedName>
</protein>
<evidence type="ECO:0000313" key="2">
    <source>
        <dbReference type="Proteomes" id="UP000289152"/>
    </source>
</evidence>
<name>A0A4Q1BUD7_TREME</name>
<keyword evidence="2" id="KW-1185">Reference proteome</keyword>
<comment type="caution">
    <text evidence="1">The sequence shown here is derived from an EMBL/GenBank/DDBJ whole genome shotgun (WGS) entry which is preliminary data.</text>
</comment>